<sequence length="348" mass="36934">MTTLIYGAYGYTGERIARVAAKRGLDIIVAGRHGTKTRGLGVELGVESRVFEPSNANSSLNEVETVLNCAGPFEQTADPIVDACLDTGTAYLDITGELPVFEALAERDREAEEAGIPLLPGLGFDIVPTDCLACHLHDRLPDATQLRLGVEARTDVSGGTVASAVEHAGRGACIRRDGVLERATIGSHSQEIDFGNGSRNAGLLPLADVSTAYYTTGIENIETYMALPELATHTLQLTQPLSALLAVTPVKRTVQQLARWLVGSPSERGSVFVWGEASHGEETVCSRLETPDPYALTVNATTTALQRLNAMDTLPTGFETPAVVFDADFVLGLDGVEGFHDDPVTGSV</sequence>
<organism evidence="2 3">
    <name type="scientific">Halovenus rubra</name>
    <dbReference type="NCBI Taxonomy" id="869890"/>
    <lineage>
        <taxon>Archaea</taxon>
        <taxon>Methanobacteriati</taxon>
        <taxon>Methanobacteriota</taxon>
        <taxon>Stenosarchaea group</taxon>
        <taxon>Halobacteria</taxon>
        <taxon>Halobacteriales</taxon>
        <taxon>Haloarculaceae</taxon>
        <taxon>Halovenus</taxon>
    </lineage>
</organism>
<dbReference type="InterPro" id="IPR036291">
    <property type="entry name" value="NAD(P)-bd_dom_sf"/>
</dbReference>
<feature type="domain" description="Saccharopine dehydrogenase NADP binding" evidence="1">
    <location>
        <begin position="4"/>
        <end position="116"/>
    </location>
</feature>
<dbReference type="InterPro" id="IPR005097">
    <property type="entry name" value="Sacchrp_dh_NADP-bd"/>
</dbReference>
<dbReference type="AlphaFoldDB" id="A0ABD5XC44"/>
<dbReference type="RefSeq" id="WP_267636752.1">
    <property type="nucleotide sequence ID" value="NZ_JAODIY010000005.1"/>
</dbReference>
<protein>
    <submittedName>
        <fullName evidence="2">Saccharopine dehydrogenase family protein</fullName>
    </submittedName>
</protein>
<evidence type="ECO:0000313" key="2">
    <source>
        <dbReference type="EMBL" id="MFC7127114.1"/>
    </source>
</evidence>
<evidence type="ECO:0000259" key="1">
    <source>
        <dbReference type="Pfam" id="PF03435"/>
    </source>
</evidence>
<dbReference type="Pfam" id="PF03435">
    <property type="entry name" value="Sacchrp_dh_NADP"/>
    <property type="match status" value="1"/>
</dbReference>
<dbReference type="Gene3D" id="3.40.50.720">
    <property type="entry name" value="NAD(P)-binding Rossmann-like Domain"/>
    <property type="match status" value="1"/>
</dbReference>
<dbReference type="EMBL" id="JBHSZQ010000049">
    <property type="protein sequence ID" value="MFC7127114.1"/>
    <property type="molecule type" value="Genomic_DNA"/>
</dbReference>
<name>A0ABD5XC44_9EURY</name>
<dbReference type="PANTHER" id="PTHR43781:SF1">
    <property type="entry name" value="SACCHAROPINE DEHYDROGENASE"/>
    <property type="match status" value="1"/>
</dbReference>
<proteinExistence type="predicted"/>
<dbReference type="Proteomes" id="UP001596414">
    <property type="component" value="Unassembled WGS sequence"/>
</dbReference>
<gene>
    <name evidence="2" type="ORF">ACFQJ7_13965</name>
</gene>
<dbReference type="PANTHER" id="PTHR43781">
    <property type="entry name" value="SACCHAROPINE DEHYDROGENASE"/>
    <property type="match status" value="1"/>
</dbReference>
<comment type="caution">
    <text evidence="2">The sequence shown here is derived from an EMBL/GenBank/DDBJ whole genome shotgun (WGS) entry which is preliminary data.</text>
</comment>
<dbReference type="SUPFAM" id="SSF51735">
    <property type="entry name" value="NAD(P)-binding Rossmann-fold domains"/>
    <property type="match status" value="1"/>
</dbReference>
<reference evidence="2 3" key="1">
    <citation type="journal article" date="2014" name="Int. J. Syst. Evol. Microbiol.">
        <title>Complete genome sequence of Corynebacterium casei LMG S-19264T (=DSM 44701T), isolated from a smear-ripened cheese.</title>
        <authorList>
            <consortium name="US DOE Joint Genome Institute (JGI-PGF)"/>
            <person name="Walter F."/>
            <person name="Albersmeier A."/>
            <person name="Kalinowski J."/>
            <person name="Ruckert C."/>
        </authorList>
    </citation>
    <scope>NUCLEOTIDE SEQUENCE [LARGE SCALE GENOMIC DNA]</scope>
    <source>
        <strain evidence="2 3">CGMCC 4.7215</strain>
    </source>
</reference>
<accession>A0ABD5XC44</accession>
<evidence type="ECO:0000313" key="3">
    <source>
        <dbReference type="Proteomes" id="UP001596414"/>
    </source>
</evidence>